<feature type="non-terminal residue" evidence="1">
    <location>
        <position position="221"/>
    </location>
</feature>
<proteinExistence type="predicted"/>
<evidence type="ECO:0008006" key="2">
    <source>
        <dbReference type="Google" id="ProtNLM"/>
    </source>
</evidence>
<evidence type="ECO:0000313" key="1">
    <source>
        <dbReference type="EMBL" id="KKL53800.1"/>
    </source>
</evidence>
<protein>
    <recommendedName>
        <fullName evidence="2">PD-(D/E)XK endonuclease-like domain-containing protein</fullName>
    </recommendedName>
</protein>
<dbReference type="AlphaFoldDB" id="A0A0F9F999"/>
<gene>
    <name evidence="1" type="ORF">LCGC14_2271830</name>
</gene>
<name>A0A0F9F999_9ZZZZ</name>
<sequence>MRIPEYLSPTSISLWQKDEELFYQRYLSENRLAREPQTRPMSIGSAFDAFAKSYLHEKLFGKGADPQYSKEAIFEEQVQSRNRDWAWENGEFVFEAYKQSGCLADMMLELTGSVGDPRFEFTIKDTVTTQIGEIPLLGKPDIFFTNNEGARVILDWKVNGYCAKSLKSPMKGYVKLREKGKNVKMHKDCCLLKVHGMYINVAMNLENGDKSWADQLAIYSW</sequence>
<organism evidence="1">
    <name type="scientific">marine sediment metagenome</name>
    <dbReference type="NCBI Taxonomy" id="412755"/>
    <lineage>
        <taxon>unclassified sequences</taxon>
        <taxon>metagenomes</taxon>
        <taxon>ecological metagenomes</taxon>
    </lineage>
</organism>
<accession>A0A0F9F999</accession>
<reference evidence="1" key="1">
    <citation type="journal article" date="2015" name="Nature">
        <title>Complex archaea that bridge the gap between prokaryotes and eukaryotes.</title>
        <authorList>
            <person name="Spang A."/>
            <person name="Saw J.H."/>
            <person name="Jorgensen S.L."/>
            <person name="Zaremba-Niedzwiedzka K."/>
            <person name="Martijn J."/>
            <person name="Lind A.E."/>
            <person name="van Eijk R."/>
            <person name="Schleper C."/>
            <person name="Guy L."/>
            <person name="Ettema T.J."/>
        </authorList>
    </citation>
    <scope>NUCLEOTIDE SEQUENCE</scope>
</reference>
<dbReference type="EMBL" id="LAZR01031423">
    <property type="protein sequence ID" value="KKL53800.1"/>
    <property type="molecule type" value="Genomic_DNA"/>
</dbReference>
<comment type="caution">
    <text evidence="1">The sequence shown here is derived from an EMBL/GenBank/DDBJ whole genome shotgun (WGS) entry which is preliminary data.</text>
</comment>